<accession>A0ABV4DAW7</accession>
<dbReference type="Proteomes" id="UP001565242">
    <property type="component" value="Unassembled WGS sequence"/>
</dbReference>
<dbReference type="InterPro" id="IPR013783">
    <property type="entry name" value="Ig-like_fold"/>
</dbReference>
<dbReference type="Gene3D" id="2.60.40.10">
    <property type="entry name" value="Immunoglobulins"/>
    <property type="match status" value="1"/>
</dbReference>
<dbReference type="InterPro" id="IPR014756">
    <property type="entry name" value="Ig_E-set"/>
</dbReference>
<dbReference type="InterPro" id="IPR017853">
    <property type="entry name" value="GH"/>
</dbReference>
<evidence type="ECO:0000256" key="2">
    <source>
        <dbReference type="ARBA" id="ARBA00023295"/>
    </source>
</evidence>
<dbReference type="InterPro" id="IPR006047">
    <property type="entry name" value="GH13_cat_dom"/>
</dbReference>
<dbReference type="Gene3D" id="3.20.20.80">
    <property type="entry name" value="Glycosidases"/>
    <property type="match status" value="1"/>
</dbReference>
<organism evidence="4 5">
    <name type="scientific">Lactococcus muris</name>
    <dbReference type="NCBI Taxonomy" id="2941330"/>
    <lineage>
        <taxon>Bacteria</taxon>
        <taxon>Bacillati</taxon>
        <taxon>Bacillota</taxon>
        <taxon>Bacilli</taxon>
        <taxon>Lactobacillales</taxon>
        <taxon>Streptococcaceae</taxon>
        <taxon>Lactococcus</taxon>
    </lineage>
</organism>
<keyword evidence="5" id="KW-1185">Reference proteome</keyword>
<feature type="domain" description="Glycosyl hydrolase family 13 catalytic" evidence="3">
    <location>
        <begin position="148"/>
        <end position="515"/>
    </location>
</feature>
<sequence length="585" mass="67963">MNKAAIYHRPESEFAYLYTEETIHVRLRVARDDVKSVVLIYGDPYMFSEREGQPEKSWDYQEAEMRYALSTEESDFYITEVGVPHKRMDYVFLITGHDGEKIVYTDSGILPYEDKLLTKKYAAFRMPFFHEVDRFKAPDWVKNTVWYQIFPERFANGNPAINPEGVKEWDPTESPERQDFYGGDLQGVIDHLDHLSDLGVNGIYFTPVFQAHSNHKYDTEDYLKIDKHFGDLEVFKKLVKEAHQRGIKVMLDAVFNHIGDTSPQWQDVLKNQKNSKYAEWFHINEWPASYVATDDFEVAEAATYDTFAFTPHMPKLNTANKEVQEYLLNIAEYWIKECDIDAWRLDVADEVDHAFWKKFRTTCDAAKKDFYILGEVWHSAQPWLVGDEFSAVMNYAYTNAIIDTFVKKELNLEQMVSAINAQLMLYRKQTNQVMFNILDSHDTPRLLTQAKGNKALVKQVQAFMYMQPGVPCICYGDEYGLDGGADPDCRKCMPWTEEHQDLEMFAFFKELVAFRRKYADILSQSDVEWQVIDDANGLVKLVRGEISAVFNMGEQPVEFTGGEILLAHLAEENKVQKDGFVIYKK</sequence>
<dbReference type="InterPro" id="IPR045857">
    <property type="entry name" value="O16G_dom_2"/>
</dbReference>
<protein>
    <submittedName>
        <fullName evidence="4">Glycoside hydrolase family 13 protein</fullName>
    </submittedName>
</protein>
<dbReference type="Pfam" id="PF02903">
    <property type="entry name" value="Alpha-amylase_N"/>
    <property type="match status" value="1"/>
</dbReference>
<dbReference type="InterPro" id="IPR004185">
    <property type="entry name" value="Glyco_hydro_13_lg-like_dom"/>
</dbReference>
<dbReference type="SMART" id="SM00642">
    <property type="entry name" value="Aamy"/>
    <property type="match status" value="1"/>
</dbReference>
<name>A0ABV4DAW7_9LACT</name>
<dbReference type="Gene3D" id="3.90.400.10">
    <property type="entry name" value="Oligo-1,6-glucosidase, Domain 2"/>
    <property type="match status" value="1"/>
</dbReference>
<dbReference type="CDD" id="cd11338">
    <property type="entry name" value="AmyAc_CMD"/>
    <property type="match status" value="1"/>
</dbReference>
<evidence type="ECO:0000313" key="5">
    <source>
        <dbReference type="Proteomes" id="UP001565242"/>
    </source>
</evidence>
<dbReference type="GO" id="GO:0016787">
    <property type="term" value="F:hydrolase activity"/>
    <property type="evidence" value="ECO:0007669"/>
    <property type="project" value="UniProtKB-KW"/>
</dbReference>
<keyword evidence="2" id="KW-0326">Glycosidase</keyword>
<dbReference type="SUPFAM" id="SSF51445">
    <property type="entry name" value="(Trans)glycosidases"/>
    <property type="match status" value="1"/>
</dbReference>
<dbReference type="PANTHER" id="PTHR10357:SF210">
    <property type="entry name" value="MALTODEXTRIN GLUCOSIDASE"/>
    <property type="match status" value="1"/>
</dbReference>
<dbReference type="PANTHER" id="PTHR10357">
    <property type="entry name" value="ALPHA-AMYLASE FAMILY MEMBER"/>
    <property type="match status" value="1"/>
</dbReference>
<dbReference type="SUPFAM" id="SSF81296">
    <property type="entry name" value="E set domains"/>
    <property type="match status" value="1"/>
</dbReference>
<evidence type="ECO:0000259" key="3">
    <source>
        <dbReference type="SMART" id="SM00642"/>
    </source>
</evidence>
<keyword evidence="1 4" id="KW-0378">Hydrolase</keyword>
<dbReference type="CDD" id="cd02857">
    <property type="entry name" value="E_set_CDase_PDE_N"/>
    <property type="match status" value="1"/>
</dbReference>
<gene>
    <name evidence="4" type="ORF">AALM99_08325</name>
</gene>
<proteinExistence type="predicted"/>
<reference evidence="4 5" key="1">
    <citation type="submission" date="2024-03" db="EMBL/GenBank/DDBJ databases">
        <title>Mouse gut bacterial collection (mGBC) of GemPharmatech.</title>
        <authorList>
            <person name="He Y."/>
            <person name="Dong L."/>
            <person name="Wu D."/>
            <person name="Gao X."/>
            <person name="Lin Z."/>
        </authorList>
    </citation>
    <scope>NUCLEOTIDE SEQUENCE [LARGE SCALE GENOMIC DNA]</scope>
    <source>
        <strain evidence="4 5">20-218</strain>
    </source>
</reference>
<dbReference type="Pfam" id="PF00128">
    <property type="entry name" value="Alpha-amylase"/>
    <property type="match status" value="1"/>
</dbReference>
<dbReference type="EMBL" id="JBCLSQ010000020">
    <property type="protein sequence ID" value="MEY8538444.1"/>
    <property type="molecule type" value="Genomic_DNA"/>
</dbReference>
<evidence type="ECO:0000256" key="1">
    <source>
        <dbReference type="ARBA" id="ARBA00022801"/>
    </source>
</evidence>
<evidence type="ECO:0000313" key="4">
    <source>
        <dbReference type="EMBL" id="MEY8538444.1"/>
    </source>
</evidence>
<comment type="caution">
    <text evidence="4">The sequence shown here is derived from an EMBL/GenBank/DDBJ whole genome shotgun (WGS) entry which is preliminary data.</text>
</comment>
<dbReference type="RefSeq" id="WP_369918599.1">
    <property type="nucleotide sequence ID" value="NZ_JBCLSQ010000020.1"/>
</dbReference>